<evidence type="ECO:0000259" key="3">
    <source>
        <dbReference type="Pfam" id="PF13194"/>
    </source>
</evidence>
<feature type="transmembrane region" description="Helical" evidence="1">
    <location>
        <begin position="23"/>
        <end position="42"/>
    </location>
</feature>
<dbReference type="EMBL" id="AQGQ01000003">
    <property type="protein sequence ID" value="EOD56848.1"/>
    <property type="molecule type" value="Genomic_DNA"/>
</dbReference>
<dbReference type="InterPro" id="IPR049177">
    <property type="entry name" value="MgtC_SapB_SrpB_YhiD_N"/>
</dbReference>
<keyword evidence="1" id="KW-0812">Transmembrane</keyword>
<accession>R1FAT2</accession>
<feature type="transmembrane region" description="Helical" evidence="1">
    <location>
        <begin position="221"/>
        <end position="241"/>
    </location>
</feature>
<feature type="transmembrane region" description="Helical" evidence="1">
    <location>
        <begin position="412"/>
        <end position="430"/>
    </location>
</feature>
<feature type="domain" description="DUF4010" evidence="3">
    <location>
        <begin position="199"/>
        <end position="408"/>
    </location>
</feature>
<dbReference type="InterPro" id="IPR025105">
    <property type="entry name" value="DUF4010"/>
</dbReference>
<keyword evidence="1" id="KW-0472">Membrane</keyword>
<feature type="transmembrane region" description="Helical" evidence="1">
    <location>
        <begin position="79"/>
        <end position="99"/>
    </location>
</feature>
<sequence>MALAAIRVADEEELTMWINAQPVNAALVSLAIGLIIGLERGWQVRQLGDNQRIAGMRTYGLIGLLGGVCALLLPTLGPWLALLGLLVVLMGCALSVWLAQRWQGEFGLTSSVAMVLTYLLGLMSVLLSPSEAVACAVLAALLMGLKGKIQQGMLFLSETEFHATLRFLLISLVLLPVLPNQEMGPLNAFNPFKIWLMVVVIAGISFSGHFAVRLLGTRSGLVLTSMLAGLASSTALTLQFARLNREQAGLERLLASGILLAGATMWLRLLVLVLLIHRELALHLAPPLLILGAVVYGFAFWYWRQREAPPDDPVQPETRNPLDLATAVKFGLLLALIGFLATLLQSEVGRSGIYLLALVSGITDVDAITLSLAQLANKELALEVAARAILLAGLVNSLVKGVLALVIGGRRLGLMVLLAYLISALLILPLL</sequence>
<dbReference type="PANTHER" id="PTHR39084">
    <property type="entry name" value="MEMBRANE PROTEIN-RELATED"/>
    <property type="match status" value="1"/>
</dbReference>
<dbReference type="AlphaFoldDB" id="R1FAT2"/>
<feature type="transmembrane region" description="Helical" evidence="1">
    <location>
        <begin position="106"/>
        <end position="126"/>
    </location>
</feature>
<keyword evidence="1" id="KW-1133">Transmembrane helix</keyword>
<feature type="transmembrane region" description="Helical" evidence="1">
    <location>
        <begin position="385"/>
        <end position="405"/>
    </location>
</feature>
<feature type="transmembrane region" description="Helical" evidence="1">
    <location>
        <begin position="353"/>
        <end position="373"/>
    </location>
</feature>
<feature type="transmembrane region" description="Helical" evidence="1">
    <location>
        <begin position="161"/>
        <end position="179"/>
    </location>
</feature>
<evidence type="ECO:0000313" key="4">
    <source>
        <dbReference type="EMBL" id="EOD56848.1"/>
    </source>
</evidence>
<feature type="transmembrane region" description="Helical" evidence="1">
    <location>
        <begin position="253"/>
        <end position="276"/>
    </location>
</feature>
<evidence type="ECO:0000313" key="5">
    <source>
        <dbReference type="Proteomes" id="UP000013526"/>
    </source>
</evidence>
<feature type="domain" description="MgtC/SapB/SrpB/YhiD N-terminal" evidence="2">
    <location>
        <begin position="27"/>
        <end position="150"/>
    </location>
</feature>
<evidence type="ECO:0000256" key="1">
    <source>
        <dbReference type="SAM" id="Phobius"/>
    </source>
</evidence>
<feature type="transmembrane region" description="Helical" evidence="1">
    <location>
        <begin position="324"/>
        <end position="344"/>
    </location>
</feature>
<evidence type="ECO:0000259" key="2">
    <source>
        <dbReference type="Pfam" id="PF02308"/>
    </source>
</evidence>
<dbReference type="Pfam" id="PF02308">
    <property type="entry name" value="MgtC"/>
    <property type="match status" value="1"/>
</dbReference>
<keyword evidence="5" id="KW-1185">Reference proteome</keyword>
<dbReference type="PANTHER" id="PTHR39084:SF1">
    <property type="entry name" value="DUF4010 DOMAIN-CONTAINING PROTEIN"/>
    <property type="match status" value="1"/>
</dbReference>
<name>R1FAT2_9GAMM</name>
<feature type="transmembrane region" description="Helical" evidence="1">
    <location>
        <begin position="132"/>
        <end position="149"/>
    </location>
</feature>
<feature type="transmembrane region" description="Helical" evidence="1">
    <location>
        <begin position="54"/>
        <end position="73"/>
    </location>
</feature>
<gene>
    <name evidence="4" type="ORF">G113_01139</name>
</gene>
<dbReference type="Proteomes" id="UP000013526">
    <property type="component" value="Unassembled WGS sequence"/>
</dbReference>
<dbReference type="Pfam" id="PF13194">
    <property type="entry name" value="DUF4010"/>
    <property type="match status" value="1"/>
</dbReference>
<reference evidence="4 5" key="1">
    <citation type="journal article" date="2013" name="Genome Announc.">
        <title>Draft Genome Sequence of Aeromonas molluscorum Strain 848TT, Isolated from Bivalve Molluscs.</title>
        <authorList>
            <person name="Spataro N."/>
            <person name="Farfan M."/>
            <person name="Albarral V."/>
            <person name="Sanglas A."/>
            <person name="Loren J.G."/>
            <person name="Fuste M.C."/>
            <person name="Bosch E."/>
        </authorList>
    </citation>
    <scope>NUCLEOTIDE SEQUENCE [LARGE SCALE GENOMIC DNA]</scope>
    <source>
        <strain evidence="4 5">848</strain>
    </source>
</reference>
<feature type="transmembrane region" description="Helical" evidence="1">
    <location>
        <begin position="288"/>
        <end position="304"/>
    </location>
</feature>
<proteinExistence type="predicted"/>
<feature type="transmembrane region" description="Helical" evidence="1">
    <location>
        <begin position="194"/>
        <end position="214"/>
    </location>
</feature>
<comment type="caution">
    <text evidence="4">The sequence shown here is derived from an EMBL/GenBank/DDBJ whole genome shotgun (WGS) entry which is preliminary data.</text>
</comment>
<organism evidence="4 5">
    <name type="scientific">Aeromonas molluscorum 848</name>
    <dbReference type="NCBI Taxonomy" id="1268236"/>
    <lineage>
        <taxon>Bacteria</taxon>
        <taxon>Pseudomonadati</taxon>
        <taxon>Pseudomonadota</taxon>
        <taxon>Gammaproteobacteria</taxon>
        <taxon>Aeromonadales</taxon>
        <taxon>Aeromonadaceae</taxon>
        <taxon>Aeromonas</taxon>
    </lineage>
</organism>
<dbReference type="PATRIC" id="fig|1268236.3.peg.230"/>
<protein>
    <submittedName>
        <fullName evidence="4">Uncharacterized protein</fullName>
    </submittedName>
</protein>